<evidence type="ECO:0000313" key="2">
    <source>
        <dbReference type="EMBL" id="CUU57462.1"/>
    </source>
</evidence>
<dbReference type="AlphaFoldDB" id="A0A0S4QSR6"/>
<organism evidence="2 3">
    <name type="scientific">Parafrankia irregularis</name>
    <dbReference type="NCBI Taxonomy" id="795642"/>
    <lineage>
        <taxon>Bacteria</taxon>
        <taxon>Bacillati</taxon>
        <taxon>Actinomycetota</taxon>
        <taxon>Actinomycetes</taxon>
        <taxon>Frankiales</taxon>
        <taxon>Frankiaceae</taxon>
        <taxon>Parafrankia</taxon>
    </lineage>
</organism>
<dbReference type="Proteomes" id="UP000198802">
    <property type="component" value="Unassembled WGS sequence"/>
</dbReference>
<gene>
    <name evidence="2" type="ORF">Ga0074812_112122</name>
</gene>
<feature type="signal peptide" evidence="1">
    <location>
        <begin position="1"/>
        <end position="19"/>
    </location>
</feature>
<keyword evidence="3" id="KW-1185">Reference proteome</keyword>
<keyword evidence="1" id="KW-0732">Signal</keyword>
<evidence type="ECO:0008006" key="4">
    <source>
        <dbReference type="Google" id="ProtNLM"/>
    </source>
</evidence>
<dbReference type="EMBL" id="FAOZ01000012">
    <property type="protein sequence ID" value="CUU57462.1"/>
    <property type="molecule type" value="Genomic_DNA"/>
</dbReference>
<evidence type="ECO:0000256" key="1">
    <source>
        <dbReference type="SAM" id="SignalP"/>
    </source>
</evidence>
<feature type="chain" id="PRO_5038588186" description="DUF3558 domain-containing protein" evidence="1">
    <location>
        <begin position="20"/>
        <end position="155"/>
    </location>
</feature>
<reference evidence="3" key="1">
    <citation type="submission" date="2015-11" db="EMBL/GenBank/DDBJ databases">
        <authorList>
            <person name="Varghese N."/>
        </authorList>
    </citation>
    <scope>NUCLEOTIDE SEQUENCE [LARGE SCALE GENOMIC DNA]</scope>
    <source>
        <strain evidence="3">DSM 45899</strain>
    </source>
</reference>
<dbReference type="PROSITE" id="PS51257">
    <property type="entry name" value="PROKAR_LIPOPROTEIN"/>
    <property type="match status" value="1"/>
</dbReference>
<sequence>MLSKPVVAAGLAVAFLAGAVACDVVPAPLATCELLTPEEVTRAVGVEFTEGQPFPSEGAPEVIGCPYGSAKGWVQVWATRDNADQKYRRMRDHPNLQPAEDVSGRGYKAFTYTSGGNIQDFYAVKGGVYVYVTVGAGAKSGTARALGEIAVTRLP</sequence>
<evidence type="ECO:0000313" key="3">
    <source>
        <dbReference type="Proteomes" id="UP000198802"/>
    </source>
</evidence>
<accession>A0A0S4QSR6</accession>
<protein>
    <recommendedName>
        <fullName evidence="4">DUF3558 domain-containing protein</fullName>
    </recommendedName>
</protein>
<name>A0A0S4QSR6_9ACTN</name>
<proteinExistence type="predicted"/>